<evidence type="ECO:0000313" key="2">
    <source>
        <dbReference type="EMBL" id="HEH35326.1"/>
    </source>
</evidence>
<dbReference type="AlphaFoldDB" id="A0A7J2TJE0"/>
<evidence type="ECO:0000256" key="1">
    <source>
        <dbReference type="SAM" id="Phobius"/>
    </source>
</evidence>
<keyword evidence="1" id="KW-0472">Membrane</keyword>
<feature type="transmembrane region" description="Helical" evidence="1">
    <location>
        <begin position="21"/>
        <end position="42"/>
    </location>
</feature>
<proteinExistence type="predicted"/>
<dbReference type="EMBL" id="DSLA01000062">
    <property type="protein sequence ID" value="HEH35326.1"/>
    <property type="molecule type" value="Genomic_DNA"/>
</dbReference>
<comment type="caution">
    <text evidence="2">The sequence shown here is derived from an EMBL/GenBank/DDBJ whole genome shotgun (WGS) entry which is preliminary data.</text>
</comment>
<organism evidence="2">
    <name type="scientific">Archaeoglobus fulgidus</name>
    <dbReference type="NCBI Taxonomy" id="2234"/>
    <lineage>
        <taxon>Archaea</taxon>
        <taxon>Methanobacteriati</taxon>
        <taxon>Methanobacteriota</taxon>
        <taxon>Archaeoglobi</taxon>
        <taxon>Archaeoglobales</taxon>
        <taxon>Archaeoglobaceae</taxon>
        <taxon>Archaeoglobus</taxon>
    </lineage>
</organism>
<sequence length="110" mass="12375">MRRRIIEEIEDEDPLSFVSNLFDVALIIALAFLVMLVTAYNLQELLIPEEKVTIIKNPGEGDMQIIVKEGEVIKVMNMTSELYGGQGEKIGTAYRLKDGTIIYVPENSTK</sequence>
<keyword evidence="1" id="KW-0812">Transmembrane</keyword>
<reference evidence="2" key="1">
    <citation type="journal article" date="2020" name="mSystems">
        <title>Genome- and Community-Level Interaction Insights into Carbon Utilization and Element Cycling Functions of Hydrothermarchaeota in Hydrothermal Sediment.</title>
        <authorList>
            <person name="Zhou Z."/>
            <person name="Liu Y."/>
            <person name="Xu W."/>
            <person name="Pan J."/>
            <person name="Luo Z.H."/>
            <person name="Li M."/>
        </authorList>
    </citation>
    <scope>NUCLEOTIDE SEQUENCE [LARGE SCALE GENOMIC DNA]</scope>
    <source>
        <strain evidence="2">SpSt-26</strain>
    </source>
</reference>
<accession>A0A7J2TJE0</accession>
<keyword evidence="1" id="KW-1133">Transmembrane helix</keyword>
<gene>
    <name evidence="2" type="ORF">ENP88_04090</name>
</gene>
<dbReference type="Pfam" id="PF09919">
    <property type="entry name" value="DUF2149"/>
    <property type="match status" value="1"/>
</dbReference>
<dbReference type="InterPro" id="IPR018676">
    <property type="entry name" value="DUF2149"/>
</dbReference>
<name>A0A7J2TJE0_ARCFL</name>
<protein>
    <submittedName>
        <fullName evidence="2">DUF2149 domain-containing protein</fullName>
    </submittedName>
</protein>